<dbReference type="SUPFAM" id="SSF47413">
    <property type="entry name" value="lambda repressor-like DNA-binding domains"/>
    <property type="match status" value="1"/>
</dbReference>
<reference evidence="2 3" key="1">
    <citation type="submission" date="2023-04" db="EMBL/GenBank/DDBJ databases">
        <title>Complete genome sequence of Alisedimentitalea scapharcae.</title>
        <authorList>
            <person name="Rong J.-C."/>
            <person name="Yi M.-L."/>
            <person name="Zhao Q."/>
        </authorList>
    </citation>
    <scope>NUCLEOTIDE SEQUENCE [LARGE SCALE GENOMIC DNA]</scope>
    <source>
        <strain evidence="2 3">KCTC 42119</strain>
    </source>
</reference>
<dbReference type="Pfam" id="PF13443">
    <property type="entry name" value="HTH_26"/>
    <property type="match status" value="1"/>
</dbReference>
<gene>
    <name evidence="2" type="ORF">QEZ52_09390</name>
</gene>
<dbReference type="SMART" id="SM00530">
    <property type="entry name" value="HTH_XRE"/>
    <property type="match status" value="1"/>
</dbReference>
<keyword evidence="3" id="KW-1185">Reference proteome</keyword>
<sequence length="264" mass="29003">MTTNLGTLNVLKTNITRLMKSRDLNRAQLSRAAGYKNINKVTTVLNGNSLPSIDFAARIAEALGTDVGELFRKSDDLQATEFSIRPADNVESKASHLVNAILQSAHRQLVDMGEPPTIDMVSSWWQENGGRLEACDQLEPHFDLVSGPDTDNSIPTIHKVGYKSLTARALKSHDTDMMAQFLRTLDEADLAGLKKCIQTVSHSGIGLLSPQTRIVDMPGMSAPMEISFMRLMLPVKDSEGTPYVLNFSTLVSESKLRNKSGFLQ</sequence>
<evidence type="ECO:0000313" key="3">
    <source>
        <dbReference type="Proteomes" id="UP001623232"/>
    </source>
</evidence>
<organism evidence="2 3">
    <name type="scientific">Aliisedimentitalea scapharcae</name>
    <dbReference type="NCBI Taxonomy" id="1524259"/>
    <lineage>
        <taxon>Bacteria</taxon>
        <taxon>Pseudomonadati</taxon>
        <taxon>Pseudomonadota</taxon>
        <taxon>Alphaproteobacteria</taxon>
        <taxon>Rhodobacterales</taxon>
        <taxon>Roseobacteraceae</taxon>
        <taxon>Aliisedimentitalea</taxon>
    </lineage>
</organism>
<dbReference type="Proteomes" id="UP001623232">
    <property type="component" value="Chromosome"/>
</dbReference>
<feature type="domain" description="HTH cro/C1-type" evidence="1">
    <location>
        <begin position="15"/>
        <end position="70"/>
    </location>
</feature>
<dbReference type="CDD" id="cd00093">
    <property type="entry name" value="HTH_XRE"/>
    <property type="match status" value="1"/>
</dbReference>
<proteinExistence type="predicted"/>
<accession>A0ABZ2Y1F0</accession>
<dbReference type="EMBL" id="CP123584">
    <property type="protein sequence ID" value="WZK90741.1"/>
    <property type="molecule type" value="Genomic_DNA"/>
</dbReference>
<evidence type="ECO:0000313" key="2">
    <source>
        <dbReference type="EMBL" id="WZK90741.1"/>
    </source>
</evidence>
<name>A0ABZ2Y1F0_9RHOB</name>
<dbReference type="InterPro" id="IPR010982">
    <property type="entry name" value="Lambda_DNA-bd_dom_sf"/>
</dbReference>
<dbReference type="RefSeq" id="WP_406649782.1">
    <property type="nucleotide sequence ID" value="NZ_CP123584.1"/>
</dbReference>
<dbReference type="PROSITE" id="PS50943">
    <property type="entry name" value="HTH_CROC1"/>
    <property type="match status" value="1"/>
</dbReference>
<dbReference type="Gene3D" id="1.10.260.40">
    <property type="entry name" value="lambda repressor-like DNA-binding domains"/>
    <property type="match status" value="1"/>
</dbReference>
<evidence type="ECO:0000259" key="1">
    <source>
        <dbReference type="PROSITE" id="PS50943"/>
    </source>
</evidence>
<dbReference type="InterPro" id="IPR001387">
    <property type="entry name" value="Cro/C1-type_HTH"/>
</dbReference>
<protein>
    <submittedName>
        <fullName evidence="2">Helix-turn-helix transcriptional regulator</fullName>
    </submittedName>
</protein>